<sequence>MAQGSRSLRFLLVLAVIGLLLCQGDAWRRRRRRRCKSPGQALTGAQTRWDAAFQFECPGSQVIRRVSSVHCNRAEDRVWKFGCGSVPGLPRFDEEFWSGWINDFDGVMNFQCPFDAIITGLRSEHNNGREDRRWNVKCSRKRGMQTYNCALSPYANSLDGDMNYSVSSGYYLRGLHSFHSNKHEDRRYKFNVCKIRL</sequence>
<protein>
    <submittedName>
        <fullName evidence="7">Hemagglutinin/amebocyte aggregation factor-like</fullName>
    </submittedName>
</protein>
<dbReference type="InterPro" id="IPR026645">
    <property type="entry name" value="Dermatopontin"/>
</dbReference>
<dbReference type="GO" id="GO:0005576">
    <property type="term" value="C:extracellular region"/>
    <property type="evidence" value="ECO:0007669"/>
    <property type="project" value="UniProtKB-SubCell"/>
</dbReference>
<dbReference type="GO" id="GO:0030199">
    <property type="term" value="P:collagen fibril organization"/>
    <property type="evidence" value="ECO:0000318"/>
    <property type="project" value="GO_Central"/>
</dbReference>
<dbReference type="KEGG" id="bfo:118415454"/>
<proteinExistence type="inferred from homology"/>
<keyword evidence="4" id="KW-1015">Disulfide bond</keyword>
<dbReference type="AlphaFoldDB" id="A0A9J7L5R9"/>
<keyword evidence="5" id="KW-0732">Signal</keyword>
<evidence type="ECO:0000313" key="6">
    <source>
        <dbReference type="Proteomes" id="UP000001554"/>
    </source>
</evidence>
<feature type="signal peptide" evidence="5">
    <location>
        <begin position="1"/>
        <end position="26"/>
    </location>
</feature>
<comment type="subcellular location">
    <subcellularLocation>
        <location evidence="1">Secreted</location>
    </subcellularLocation>
</comment>
<accession>A0A9J7L5R9</accession>
<dbReference type="PANTHER" id="PTHR15040">
    <property type="entry name" value="DERMATOPONTIN-RELATED"/>
    <property type="match status" value="1"/>
</dbReference>
<keyword evidence="3" id="KW-0964">Secreted</keyword>
<evidence type="ECO:0000256" key="1">
    <source>
        <dbReference type="ARBA" id="ARBA00004613"/>
    </source>
</evidence>
<dbReference type="GeneID" id="118415454"/>
<evidence type="ECO:0000313" key="7">
    <source>
        <dbReference type="RefSeq" id="XP_035675990.1"/>
    </source>
</evidence>
<name>A0A9J7L5R9_BRAFL</name>
<reference evidence="7" key="2">
    <citation type="submission" date="2025-08" db="UniProtKB">
        <authorList>
            <consortium name="RefSeq"/>
        </authorList>
    </citation>
    <scope>IDENTIFICATION</scope>
    <source>
        <strain evidence="7">S238N-H82</strain>
        <tissue evidence="7">Testes</tissue>
    </source>
</reference>
<evidence type="ECO:0000256" key="5">
    <source>
        <dbReference type="SAM" id="SignalP"/>
    </source>
</evidence>
<keyword evidence="6" id="KW-1185">Reference proteome</keyword>
<evidence type="ECO:0000256" key="2">
    <source>
        <dbReference type="ARBA" id="ARBA00008712"/>
    </source>
</evidence>
<reference evidence="6" key="1">
    <citation type="journal article" date="2020" name="Nat. Ecol. Evol.">
        <title>Deeply conserved synteny resolves early events in vertebrate evolution.</title>
        <authorList>
            <person name="Simakov O."/>
            <person name="Marletaz F."/>
            <person name="Yue J.X."/>
            <person name="O'Connell B."/>
            <person name="Jenkins J."/>
            <person name="Brandt A."/>
            <person name="Calef R."/>
            <person name="Tung C.H."/>
            <person name="Huang T.K."/>
            <person name="Schmutz J."/>
            <person name="Satoh N."/>
            <person name="Yu J.K."/>
            <person name="Putnam N.H."/>
            <person name="Green R.E."/>
            <person name="Rokhsar D.S."/>
        </authorList>
    </citation>
    <scope>NUCLEOTIDE SEQUENCE [LARGE SCALE GENOMIC DNA]</scope>
    <source>
        <strain evidence="6">S238N-H82</strain>
    </source>
</reference>
<dbReference type="Pfam" id="PF14704">
    <property type="entry name" value="DERM"/>
    <property type="match status" value="1"/>
</dbReference>
<dbReference type="PANTHER" id="PTHR15040:SF1">
    <property type="entry name" value="DERMATOPONTIN-LIKE ISOFORM X1"/>
    <property type="match status" value="1"/>
</dbReference>
<evidence type="ECO:0000256" key="3">
    <source>
        <dbReference type="ARBA" id="ARBA00022525"/>
    </source>
</evidence>
<dbReference type="RefSeq" id="XP_035675990.1">
    <property type="nucleotide sequence ID" value="XM_035820097.1"/>
</dbReference>
<dbReference type="Proteomes" id="UP000001554">
    <property type="component" value="Chromosome 5"/>
</dbReference>
<dbReference type="OrthoDB" id="5975249at2759"/>
<comment type="similarity">
    <text evidence="2">Belongs to the dermatopontin family.</text>
</comment>
<feature type="chain" id="PRO_5039906906" evidence="5">
    <location>
        <begin position="27"/>
        <end position="197"/>
    </location>
</feature>
<gene>
    <name evidence="7" type="primary">LOC118415454</name>
</gene>
<dbReference type="OMA" id="EFQCHND"/>
<organism evidence="6 7">
    <name type="scientific">Branchiostoma floridae</name>
    <name type="common">Florida lancelet</name>
    <name type="synonym">Amphioxus</name>
    <dbReference type="NCBI Taxonomy" id="7739"/>
    <lineage>
        <taxon>Eukaryota</taxon>
        <taxon>Metazoa</taxon>
        <taxon>Chordata</taxon>
        <taxon>Cephalochordata</taxon>
        <taxon>Leptocardii</taxon>
        <taxon>Amphioxiformes</taxon>
        <taxon>Branchiostomatidae</taxon>
        <taxon>Branchiostoma</taxon>
    </lineage>
</organism>
<evidence type="ECO:0000256" key="4">
    <source>
        <dbReference type="ARBA" id="ARBA00023157"/>
    </source>
</evidence>